<dbReference type="InParanoid" id="G8YEP9"/>
<feature type="region of interest" description="Disordered" evidence="1">
    <location>
        <begin position="235"/>
        <end position="360"/>
    </location>
</feature>
<dbReference type="HOGENOM" id="CLU_030290_0_0_1"/>
<feature type="region of interest" description="Disordered" evidence="1">
    <location>
        <begin position="389"/>
        <end position="414"/>
    </location>
</feature>
<evidence type="ECO:0000313" key="2">
    <source>
        <dbReference type="EMBL" id="CCE81648.1"/>
    </source>
</evidence>
<dbReference type="OMA" id="FSHEEAN"/>
<dbReference type="FunCoup" id="G8YEP9">
    <property type="interactions" value="253"/>
</dbReference>
<sequence length="578" mass="63019">MSSFNGVNDSILKDPSIVSAHKDAVNSVSSGSINVAPGTPGASEPGNALSKLLDSAIAKAAKETTPELESGSRSASPMGSIERKDSGNSNRKDPNLIYSIDFLMSLEKSPQIEEVKSSVVLPDRSFWRVKAKFQGNSNGKEYNQNYKNSHNKKEKNSNKKKDAFNNWERKNIFQKGTNIDELSNDKISELLDEPADEGEPEWDNVDINDNDLKIDMGQTVEDFEKWKTLMKLEERNRNGDAEEEESDTNEVDSFFSFVKPRNQSTKQPPSLRDSSSGFSTPVAAKSEIASKGSRFSSFFSASNSDSSPASTDRSSVPRANIGAPNHDFIPKTEQQTSSRLLPIISSKSNTPLSENQSPQDPLIPREGAKIPMPHNNDTFFMSLLNKKSVPSENTPTNPVLKNEQYPPSPSVASPNLQTVPLPSIQKNIPKNNMGTFQQYPPMSNSSMNRQPPPWAGQFQGQIPPNLPHMPHPQHMPHPPQGPHGPHFPPPPDAGKGQPNPSTGNVPPFMMYPPPPMGPNGANMLPPGFIPPPGMPMPPMNRAGPHPSARDQQYMNLPPGLNPPSGPVPAGQPSTNSKE</sequence>
<dbReference type="OrthoDB" id="4091299at2759"/>
<feature type="region of interest" description="Disordered" evidence="1">
    <location>
        <begin position="438"/>
        <end position="578"/>
    </location>
</feature>
<protein>
    <submittedName>
        <fullName evidence="2">Piso0_002310 protein</fullName>
    </submittedName>
</protein>
<gene>
    <name evidence="2" type="primary">Piso0_002310</name>
    <name evidence="2" type="ORF">GNLVRS01_PISO0I07422g</name>
</gene>
<feature type="compositionally biased region" description="Polar residues" evidence="1">
    <location>
        <begin position="332"/>
        <end position="359"/>
    </location>
</feature>
<feature type="compositionally biased region" description="Pro residues" evidence="1">
    <location>
        <begin position="527"/>
        <end position="538"/>
    </location>
</feature>
<dbReference type="GO" id="GO:0031124">
    <property type="term" value="P:mRNA 3'-end processing"/>
    <property type="evidence" value="ECO:0007669"/>
    <property type="project" value="TreeGrafter"/>
</dbReference>
<dbReference type="GO" id="GO:0000993">
    <property type="term" value="F:RNA polymerase II complex binding"/>
    <property type="evidence" value="ECO:0007669"/>
    <property type="project" value="TreeGrafter"/>
</dbReference>
<reference evidence="2 3" key="1">
    <citation type="journal article" date="2012" name="G3 (Bethesda)">
        <title>Pichia sorbitophila, an interspecies yeast hybrid reveals early steps of genome resolution following polyploidization.</title>
        <authorList>
            <person name="Leh Louis V."/>
            <person name="Despons L."/>
            <person name="Friedrich A."/>
            <person name="Martin T."/>
            <person name="Durrens P."/>
            <person name="Casaregola S."/>
            <person name="Neuveglise C."/>
            <person name="Fairhead C."/>
            <person name="Marck C."/>
            <person name="Cruz J.A."/>
            <person name="Straub M.L."/>
            <person name="Kugler V."/>
            <person name="Sacerdot C."/>
            <person name="Uzunov Z."/>
            <person name="Thierry A."/>
            <person name="Weiss S."/>
            <person name="Bleykasten C."/>
            <person name="De Montigny J."/>
            <person name="Jacques N."/>
            <person name="Jung P."/>
            <person name="Lemaire M."/>
            <person name="Mallet S."/>
            <person name="Morel G."/>
            <person name="Richard G.F."/>
            <person name="Sarkar A."/>
            <person name="Savel G."/>
            <person name="Schacherer J."/>
            <person name="Seret M.L."/>
            <person name="Talla E."/>
            <person name="Samson G."/>
            <person name="Jubin C."/>
            <person name="Poulain J."/>
            <person name="Vacherie B."/>
            <person name="Barbe V."/>
            <person name="Pelletier E."/>
            <person name="Sherman D.J."/>
            <person name="Westhof E."/>
            <person name="Weissenbach J."/>
            <person name="Baret P.V."/>
            <person name="Wincker P."/>
            <person name="Gaillardin C."/>
            <person name="Dujon B."/>
            <person name="Souciet J.L."/>
        </authorList>
    </citation>
    <scope>NUCLEOTIDE SEQUENCE [LARGE SCALE GENOMIC DNA]</scope>
    <source>
        <strain evidence="3">ATCC MYA-4447 / BCRC 22081 / CBS 7064 / NBRC 10061 / NRRL Y-12695</strain>
    </source>
</reference>
<dbReference type="Proteomes" id="UP000005222">
    <property type="component" value="Chromosome I"/>
</dbReference>
<dbReference type="STRING" id="559304.G8YEP9"/>
<dbReference type="PANTHER" id="PTHR12460:SF0">
    <property type="entry name" value="CID DOMAIN-CONTAINING PROTEIN-RELATED"/>
    <property type="match status" value="1"/>
</dbReference>
<feature type="region of interest" description="Disordered" evidence="1">
    <location>
        <begin position="28"/>
        <end position="94"/>
    </location>
</feature>
<dbReference type="eggNOG" id="ENOG502S0PT">
    <property type="taxonomic scope" value="Eukaryota"/>
</dbReference>
<feature type="compositionally biased region" description="Low complexity" evidence="1">
    <location>
        <begin position="289"/>
        <end position="314"/>
    </location>
</feature>
<feature type="compositionally biased region" description="Basic and acidic residues" evidence="1">
    <location>
        <begin position="154"/>
        <end position="169"/>
    </location>
</feature>
<accession>G8YEP9</accession>
<feature type="compositionally biased region" description="Acidic residues" evidence="1">
    <location>
        <begin position="241"/>
        <end position="250"/>
    </location>
</feature>
<dbReference type="EMBL" id="FO082051">
    <property type="protein sequence ID" value="CCE81648.1"/>
    <property type="molecule type" value="Genomic_DNA"/>
</dbReference>
<organism evidence="2 3">
    <name type="scientific">Pichia sorbitophila (strain ATCC MYA-4447 / BCRC 22081 / CBS 7064 / NBRC 10061 / NRRL Y-12695)</name>
    <name type="common">Hybrid yeast</name>
    <dbReference type="NCBI Taxonomy" id="559304"/>
    <lineage>
        <taxon>Eukaryota</taxon>
        <taxon>Fungi</taxon>
        <taxon>Dikarya</taxon>
        <taxon>Ascomycota</taxon>
        <taxon>Saccharomycotina</taxon>
        <taxon>Pichiomycetes</taxon>
        <taxon>Debaryomycetaceae</taxon>
        <taxon>Millerozyma</taxon>
    </lineage>
</organism>
<keyword evidence="3" id="KW-1185">Reference proteome</keyword>
<dbReference type="PANTHER" id="PTHR12460">
    <property type="entry name" value="CYCLIN-DEPENDENT KINASE INHIBITOR-RELATED PROTEIN"/>
    <property type="match status" value="1"/>
</dbReference>
<feature type="compositionally biased region" description="Polar residues" evidence="1">
    <location>
        <begin position="261"/>
        <end position="279"/>
    </location>
</feature>
<dbReference type="AlphaFoldDB" id="G8YEP9"/>
<proteinExistence type="predicted"/>
<feature type="compositionally biased region" description="Basic and acidic residues" evidence="1">
    <location>
        <begin position="81"/>
        <end position="94"/>
    </location>
</feature>
<feature type="compositionally biased region" description="Polar residues" evidence="1">
    <location>
        <begin position="438"/>
        <end position="449"/>
    </location>
</feature>
<evidence type="ECO:0000313" key="3">
    <source>
        <dbReference type="Proteomes" id="UP000005222"/>
    </source>
</evidence>
<feature type="compositionally biased region" description="Polar residues" evidence="1">
    <location>
        <begin position="389"/>
        <end position="399"/>
    </location>
</feature>
<name>G8YEP9_PICSO</name>
<feature type="compositionally biased region" description="Polar residues" evidence="1">
    <location>
        <begin position="134"/>
        <end position="144"/>
    </location>
</feature>
<feature type="region of interest" description="Disordered" evidence="1">
    <location>
        <begin position="132"/>
        <end position="169"/>
    </location>
</feature>
<evidence type="ECO:0000256" key="1">
    <source>
        <dbReference type="SAM" id="MobiDB-lite"/>
    </source>
</evidence>
<feature type="compositionally biased region" description="Pro residues" evidence="1">
    <location>
        <begin position="464"/>
        <end position="492"/>
    </location>
</feature>